<evidence type="ECO:0000256" key="1">
    <source>
        <dbReference type="ARBA" id="ARBA00010790"/>
    </source>
</evidence>
<protein>
    <recommendedName>
        <fullName evidence="2">Glucose-methanol-choline oxidoreductase C-terminal domain-containing protein</fullName>
    </recommendedName>
</protein>
<dbReference type="AlphaFoldDB" id="A0A418YVQ7"/>
<dbReference type="InterPro" id="IPR007867">
    <property type="entry name" value="GMC_OxRtase_C"/>
</dbReference>
<keyword evidence="4" id="KW-1185">Reference proteome</keyword>
<dbReference type="RefSeq" id="WP_119744645.1">
    <property type="nucleotide sequence ID" value="NZ_QVRA01000004.1"/>
</dbReference>
<dbReference type="Gene3D" id="3.30.560.10">
    <property type="entry name" value="Glucose Oxidase, domain 3"/>
    <property type="match status" value="1"/>
</dbReference>
<proteinExistence type="inferred from homology"/>
<comment type="similarity">
    <text evidence="1">Belongs to the GMC oxidoreductase family.</text>
</comment>
<organism evidence="3 4">
    <name type="scientific">Sphingobium terrigena</name>
    <dbReference type="NCBI Taxonomy" id="2304063"/>
    <lineage>
        <taxon>Bacteria</taxon>
        <taxon>Pseudomonadati</taxon>
        <taxon>Pseudomonadota</taxon>
        <taxon>Alphaproteobacteria</taxon>
        <taxon>Sphingomonadales</taxon>
        <taxon>Sphingomonadaceae</taxon>
        <taxon>Sphingobium</taxon>
    </lineage>
</organism>
<accession>A0A418YVQ7</accession>
<dbReference type="SUPFAM" id="SSF51905">
    <property type="entry name" value="FAD/NAD(P)-binding domain"/>
    <property type="match status" value="1"/>
</dbReference>
<evidence type="ECO:0000313" key="4">
    <source>
        <dbReference type="Proteomes" id="UP000283469"/>
    </source>
</evidence>
<dbReference type="InterPro" id="IPR036188">
    <property type="entry name" value="FAD/NAD-bd_sf"/>
</dbReference>
<dbReference type="Gene3D" id="3.50.50.60">
    <property type="entry name" value="FAD/NAD(P)-binding domain"/>
    <property type="match status" value="1"/>
</dbReference>
<comment type="caution">
    <text evidence="3">The sequence shown here is derived from an EMBL/GenBank/DDBJ whole genome shotgun (WGS) entry which is preliminary data.</text>
</comment>
<dbReference type="PANTHER" id="PTHR11552">
    <property type="entry name" value="GLUCOSE-METHANOL-CHOLINE GMC OXIDOREDUCTASE"/>
    <property type="match status" value="1"/>
</dbReference>
<evidence type="ECO:0000313" key="3">
    <source>
        <dbReference type="EMBL" id="RJG56311.1"/>
    </source>
</evidence>
<dbReference type="SUPFAM" id="SSF54373">
    <property type="entry name" value="FAD-linked reductases, C-terminal domain"/>
    <property type="match status" value="1"/>
</dbReference>
<reference evidence="3 4" key="1">
    <citation type="submission" date="2018-08" db="EMBL/GenBank/DDBJ databases">
        <title>Sphingobium sp. EO9.</title>
        <authorList>
            <person name="Park Y."/>
            <person name="Kim K.H."/>
            <person name="Jeon C.O."/>
        </authorList>
    </citation>
    <scope>NUCLEOTIDE SEQUENCE [LARGE SCALE GENOMIC DNA]</scope>
    <source>
        <strain evidence="3 4">EO9</strain>
    </source>
</reference>
<dbReference type="Pfam" id="PF05199">
    <property type="entry name" value="GMC_oxred_C"/>
    <property type="match status" value="1"/>
</dbReference>
<dbReference type="GO" id="GO:0050660">
    <property type="term" value="F:flavin adenine dinucleotide binding"/>
    <property type="evidence" value="ECO:0007669"/>
    <property type="project" value="InterPro"/>
</dbReference>
<evidence type="ECO:0000259" key="2">
    <source>
        <dbReference type="Pfam" id="PF05199"/>
    </source>
</evidence>
<gene>
    <name evidence="3" type="ORF">D0Z70_06620</name>
</gene>
<name>A0A418YVQ7_9SPHN</name>
<dbReference type="OrthoDB" id="9785276at2"/>
<dbReference type="Proteomes" id="UP000283469">
    <property type="component" value="Unassembled WGS sequence"/>
</dbReference>
<dbReference type="EMBL" id="QVRA01000004">
    <property type="protein sequence ID" value="RJG56311.1"/>
    <property type="molecule type" value="Genomic_DNA"/>
</dbReference>
<sequence>MRPRSRGTVEIVSADPSVLPRITFDPLADEEDVRKQIELLRFVRKLAATPPLCDLIVTETRPGASFETDGQLRDAILQFGAASYHAAGTCRMGNDDDSVVDALARVRGVDGLHVVDLSIAPFLLSGNTFAPVAALAWRATELLRRC</sequence>
<feature type="domain" description="Glucose-methanol-choline oxidoreductase C-terminal" evidence="2">
    <location>
        <begin position="3"/>
        <end position="136"/>
    </location>
</feature>
<dbReference type="InterPro" id="IPR012132">
    <property type="entry name" value="GMC_OxRdtase"/>
</dbReference>
<dbReference type="GO" id="GO:0016614">
    <property type="term" value="F:oxidoreductase activity, acting on CH-OH group of donors"/>
    <property type="evidence" value="ECO:0007669"/>
    <property type="project" value="InterPro"/>
</dbReference>
<dbReference type="PANTHER" id="PTHR11552:SF147">
    <property type="entry name" value="CHOLINE DEHYDROGENASE, MITOCHONDRIAL"/>
    <property type="match status" value="1"/>
</dbReference>